<organism evidence="1 2">
    <name type="scientific">Lepidopterella palustris CBS 459.81</name>
    <dbReference type="NCBI Taxonomy" id="1314670"/>
    <lineage>
        <taxon>Eukaryota</taxon>
        <taxon>Fungi</taxon>
        <taxon>Dikarya</taxon>
        <taxon>Ascomycota</taxon>
        <taxon>Pezizomycotina</taxon>
        <taxon>Dothideomycetes</taxon>
        <taxon>Pleosporomycetidae</taxon>
        <taxon>Mytilinidiales</taxon>
        <taxon>Argynnaceae</taxon>
        <taxon>Lepidopterella</taxon>
    </lineage>
</organism>
<name>A0A8E2EIN0_9PEZI</name>
<evidence type="ECO:0000313" key="2">
    <source>
        <dbReference type="Proteomes" id="UP000250266"/>
    </source>
</evidence>
<protein>
    <submittedName>
        <fullName evidence="1">Uncharacterized protein</fullName>
    </submittedName>
</protein>
<dbReference type="OrthoDB" id="2831072at2759"/>
<proteinExistence type="predicted"/>
<evidence type="ECO:0000313" key="1">
    <source>
        <dbReference type="EMBL" id="OCK84636.1"/>
    </source>
</evidence>
<reference evidence="1 2" key="1">
    <citation type="journal article" date="2016" name="Nat. Commun.">
        <title>Ectomycorrhizal ecology is imprinted in the genome of the dominant symbiotic fungus Cenococcum geophilum.</title>
        <authorList>
            <consortium name="DOE Joint Genome Institute"/>
            <person name="Peter M."/>
            <person name="Kohler A."/>
            <person name="Ohm R.A."/>
            <person name="Kuo A."/>
            <person name="Krutzmann J."/>
            <person name="Morin E."/>
            <person name="Arend M."/>
            <person name="Barry K.W."/>
            <person name="Binder M."/>
            <person name="Choi C."/>
            <person name="Clum A."/>
            <person name="Copeland A."/>
            <person name="Grisel N."/>
            <person name="Haridas S."/>
            <person name="Kipfer T."/>
            <person name="LaButti K."/>
            <person name="Lindquist E."/>
            <person name="Lipzen A."/>
            <person name="Maire R."/>
            <person name="Meier B."/>
            <person name="Mihaltcheva S."/>
            <person name="Molinier V."/>
            <person name="Murat C."/>
            <person name="Poggeler S."/>
            <person name="Quandt C.A."/>
            <person name="Sperisen C."/>
            <person name="Tritt A."/>
            <person name="Tisserant E."/>
            <person name="Crous P.W."/>
            <person name="Henrissat B."/>
            <person name="Nehls U."/>
            <person name="Egli S."/>
            <person name="Spatafora J.W."/>
            <person name="Grigoriev I.V."/>
            <person name="Martin F.M."/>
        </authorList>
    </citation>
    <scope>NUCLEOTIDE SEQUENCE [LARGE SCALE GENOMIC DNA]</scope>
    <source>
        <strain evidence="1 2">CBS 459.81</strain>
    </source>
</reference>
<dbReference type="EMBL" id="KV744833">
    <property type="protein sequence ID" value="OCK84636.1"/>
    <property type="molecule type" value="Genomic_DNA"/>
</dbReference>
<sequence>MTAAPEFCSSVGTMNGGAIMLVYDMCATMRAVPLSRKALWHFGALAACRT</sequence>
<accession>A0A8E2EIN0</accession>
<feature type="non-terminal residue" evidence="1">
    <location>
        <position position="50"/>
    </location>
</feature>
<dbReference type="Proteomes" id="UP000250266">
    <property type="component" value="Unassembled WGS sequence"/>
</dbReference>
<dbReference type="AlphaFoldDB" id="A0A8E2EIN0"/>
<keyword evidence="2" id="KW-1185">Reference proteome</keyword>
<gene>
    <name evidence="1" type="ORF">K432DRAFT_319925</name>
</gene>